<feature type="region of interest" description="Disordered" evidence="1">
    <location>
        <begin position="1"/>
        <end position="92"/>
    </location>
</feature>
<dbReference type="AlphaFoldDB" id="A0A9N7VWV9"/>
<reference evidence="2" key="1">
    <citation type="submission" date="2020-03" db="EMBL/GenBank/DDBJ databases">
        <authorList>
            <person name="Weist P."/>
        </authorList>
    </citation>
    <scope>NUCLEOTIDE SEQUENCE</scope>
</reference>
<comment type="caution">
    <text evidence="2">The sequence shown here is derived from an EMBL/GenBank/DDBJ whole genome shotgun (WGS) entry which is preliminary data.</text>
</comment>
<keyword evidence="3" id="KW-1185">Reference proteome</keyword>
<protein>
    <submittedName>
        <fullName evidence="2">Uncharacterized protein</fullName>
    </submittedName>
</protein>
<feature type="compositionally biased region" description="Low complexity" evidence="1">
    <location>
        <begin position="48"/>
        <end position="73"/>
    </location>
</feature>
<proteinExistence type="predicted"/>
<name>A0A9N7VWV9_PLEPL</name>
<dbReference type="Proteomes" id="UP001153269">
    <property type="component" value="Unassembled WGS sequence"/>
</dbReference>
<dbReference type="EMBL" id="CADEAL010004274">
    <property type="protein sequence ID" value="CAB1455876.1"/>
    <property type="molecule type" value="Genomic_DNA"/>
</dbReference>
<sequence>MNEDRRRYEGKKGGKGEKQKKTDTLGQQQTHKHSLGRLYLLPHDGCRSASPAVPSTTTTTAAAIPAPSAATTPQRHDATQPRAHPQVCLNSLPTPRRLTIRHTSSQRVNPLLSSSLGYTAPPPHHRLFQHPQISAASSYTLTLISARMK</sequence>
<gene>
    <name evidence="2" type="ORF">PLEPLA_LOCUS43657</name>
</gene>
<feature type="compositionally biased region" description="Basic and acidic residues" evidence="1">
    <location>
        <begin position="1"/>
        <end position="23"/>
    </location>
</feature>
<evidence type="ECO:0000256" key="1">
    <source>
        <dbReference type="SAM" id="MobiDB-lite"/>
    </source>
</evidence>
<evidence type="ECO:0000313" key="3">
    <source>
        <dbReference type="Proteomes" id="UP001153269"/>
    </source>
</evidence>
<accession>A0A9N7VWV9</accession>
<organism evidence="2 3">
    <name type="scientific">Pleuronectes platessa</name>
    <name type="common">European plaice</name>
    <dbReference type="NCBI Taxonomy" id="8262"/>
    <lineage>
        <taxon>Eukaryota</taxon>
        <taxon>Metazoa</taxon>
        <taxon>Chordata</taxon>
        <taxon>Craniata</taxon>
        <taxon>Vertebrata</taxon>
        <taxon>Euteleostomi</taxon>
        <taxon>Actinopterygii</taxon>
        <taxon>Neopterygii</taxon>
        <taxon>Teleostei</taxon>
        <taxon>Neoteleostei</taxon>
        <taxon>Acanthomorphata</taxon>
        <taxon>Carangaria</taxon>
        <taxon>Pleuronectiformes</taxon>
        <taxon>Pleuronectoidei</taxon>
        <taxon>Pleuronectidae</taxon>
        <taxon>Pleuronectes</taxon>
    </lineage>
</organism>
<evidence type="ECO:0000313" key="2">
    <source>
        <dbReference type="EMBL" id="CAB1455876.1"/>
    </source>
</evidence>